<protein>
    <submittedName>
        <fullName evidence="1">Uncharacterized protein</fullName>
    </submittedName>
</protein>
<geneLocation type="plasmid" evidence="1 2">
    <name>p_2</name>
</geneLocation>
<organism evidence="1 2">
    <name type="scientific">Rhizobium leguminosarum bv. viciae</name>
    <dbReference type="NCBI Taxonomy" id="387"/>
    <lineage>
        <taxon>Bacteria</taxon>
        <taxon>Pseudomonadati</taxon>
        <taxon>Pseudomonadota</taxon>
        <taxon>Alphaproteobacteria</taxon>
        <taxon>Hyphomicrobiales</taxon>
        <taxon>Rhizobiaceae</taxon>
        <taxon>Rhizobium/Agrobacterium group</taxon>
        <taxon>Rhizobium</taxon>
    </lineage>
</organism>
<reference evidence="2" key="1">
    <citation type="journal article" date="2020" name="Mol. Plant Microbe">
        <title>Rhizobial microsymbionts of the narrowly endemic Oxytropis species growing in Kamchatka are characterized by significant genetic diversity and possess a set of genes that are associated with T3SS and T6SS secretion systems and can affect the development of symbiosis.</title>
        <authorList>
            <person name="Safronova V."/>
            <person name="Guro P."/>
            <person name="Sazanova A."/>
            <person name="Kuznetsova I."/>
            <person name="Belimov A."/>
            <person name="Yakubov V."/>
            <person name="Chirak E."/>
            <person name="Afonin A."/>
            <person name="Gogolev Y."/>
            <person name="Andronov E."/>
            <person name="Tikhonovich I."/>
        </authorList>
    </citation>
    <scope>NUCLEOTIDE SEQUENCE [LARGE SCALE GENOMIC DNA]</scope>
    <source>
        <strain evidence="2">RCAM0610</strain>
        <plasmid evidence="2">p_2</plasmid>
    </source>
</reference>
<evidence type="ECO:0000313" key="1">
    <source>
        <dbReference type="EMBL" id="QND43508.1"/>
    </source>
</evidence>
<accession>A0A7G6RMM6</accession>
<dbReference type="EMBL" id="CP050550">
    <property type="protein sequence ID" value="QND43508.1"/>
    <property type="molecule type" value="Genomic_DNA"/>
</dbReference>
<dbReference type="AlphaFoldDB" id="A0A7G6RMM6"/>
<gene>
    <name evidence="1" type="ORF">HB770_27220</name>
</gene>
<proteinExistence type="predicted"/>
<name>A0A7G6RMM6_RHILV</name>
<sequence length="112" mass="12162">MGGRLSFVETGGMEISSGLEVTSSSDIDIPLGSLLALLPTISHVLADHSIQAASRNFIRDKVFSDPGMWVAFHFQRMFTVETDEVLMSFSRPRLAPFEPSATAYQGSLPSPT</sequence>
<evidence type="ECO:0000313" key="2">
    <source>
        <dbReference type="Proteomes" id="UP000515518"/>
    </source>
</evidence>
<keyword evidence="1" id="KW-0614">Plasmid</keyword>
<dbReference type="Proteomes" id="UP000515518">
    <property type="component" value="Plasmid p_2"/>
</dbReference>